<name>A0A6A0AU63_9ACTN</name>
<evidence type="ECO:0000313" key="2">
    <source>
        <dbReference type="EMBL" id="GFH35995.1"/>
    </source>
</evidence>
<gene>
    <name evidence="2" type="ORF">SCWH03_22170</name>
</gene>
<evidence type="ECO:0000256" key="1">
    <source>
        <dbReference type="SAM" id="MobiDB-lite"/>
    </source>
</evidence>
<sequence>MTAGAAGAHFRRSRRIRALPPTTRARPYASKTQGNHTGRTGELVTAGRTGQWGTAVRRGGVALGTVALVVPLGLALGAAPARAASCTASTGPYQPAGHLRPVVSAAL</sequence>
<proteinExistence type="predicted"/>
<accession>A0A6A0AU63</accession>
<reference evidence="2 3" key="1">
    <citation type="submission" date="2020-02" db="EMBL/GenBank/DDBJ databases">
        <title>Whole Genome Shotgun Sequence of Streptomyces sp. strain CWH03.</title>
        <authorList>
            <person name="Dohra H."/>
            <person name="Kodani S."/>
            <person name="Yamamura H."/>
        </authorList>
    </citation>
    <scope>NUCLEOTIDE SEQUENCE [LARGE SCALE GENOMIC DNA]</scope>
    <source>
        <strain evidence="2 3">CWH03</strain>
    </source>
</reference>
<protein>
    <submittedName>
        <fullName evidence="2">Uncharacterized protein</fullName>
    </submittedName>
</protein>
<dbReference type="AlphaFoldDB" id="A0A6A0AU63"/>
<organism evidence="2 3">
    <name type="scientific">Streptomyces pacificus</name>
    <dbReference type="NCBI Taxonomy" id="2705029"/>
    <lineage>
        <taxon>Bacteria</taxon>
        <taxon>Bacillati</taxon>
        <taxon>Actinomycetota</taxon>
        <taxon>Actinomycetes</taxon>
        <taxon>Kitasatosporales</taxon>
        <taxon>Streptomycetaceae</taxon>
        <taxon>Streptomyces</taxon>
    </lineage>
</organism>
<evidence type="ECO:0000313" key="3">
    <source>
        <dbReference type="Proteomes" id="UP000484988"/>
    </source>
</evidence>
<feature type="region of interest" description="Disordered" evidence="1">
    <location>
        <begin position="1"/>
        <end position="43"/>
    </location>
</feature>
<dbReference type="Proteomes" id="UP000484988">
    <property type="component" value="Unassembled WGS sequence"/>
</dbReference>
<comment type="caution">
    <text evidence="2">The sequence shown here is derived from an EMBL/GenBank/DDBJ whole genome shotgun (WGS) entry which is preliminary data.</text>
</comment>
<dbReference type="EMBL" id="BLLG01000005">
    <property type="protein sequence ID" value="GFH35995.1"/>
    <property type="molecule type" value="Genomic_DNA"/>
</dbReference>
<keyword evidence="3" id="KW-1185">Reference proteome</keyword>